<dbReference type="PROSITE" id="PS50850">
    <property type="entry name" value="MFS"/>
    <property type="match status" value="1"/>
</dbReference>
<feature type="transmembrane region" description="Helical" evidence="4">
    <location>
        <begin position="147"/>
        <end position="169"/>
    </location>
</feature>
<keyword evidence="7" id="KW-1185">Reference proteome</keyword>
<feature type="transmembrane region" description="Helical" evidence="4">
    <location>
        <begin position="94"/>
        <end position="112"/>
    </location>
</feature>
<dbReference type="PANTHER" id="PTHR11360">
    <property type="entry name" value="MONOCARBOXYLATE TRANSPORTER"/>
    <property type="match status" value="1"/>
</dbReference>
<dbReference type="InterPro" id="IPR036259">
    <property type="entry name" value="MFS_trans_sf"/>
</dbReference>
<comment type="similarity">
    <text evidence="2">Belongs to the major facilitator superfamily. Monocarboxylate porter (TC 2.A.1.13) family.</text>
</comment>
<evidence type="ECO:0000256" key="1">
    <source>
        <dbReference type="ARBA" id="ARBA00004141"/>
    </source>
</evidence>
<dbReference type="Pfam" id="PF07690">
    <property type="entry name" value="MFS_1"/>
    <property type="match status" value="1"/>
</dbReference>
<dbReference type="PANTHER" id="PTHR11360:SF177">
    <property type="entry name" value="RIBOFLAVIN TRANSPORTER MCH5"/>
    <property type="match status" value="1"/>
</dbReference>
<evidence type="ECO:0000256" key="3">
    <source>
        <dbReference type="SAM" id="MobiDB-lite"/>
    </source>
</evidence>
<comment type="caution">
    <text evidence="6">The sequence shown here is derived from an EMBL/GenBank/DDBJ whole genome shotgun (WGS) entry which is preliminary data.</text>
</comment>
<feature type="transmembrane region" description="Helical" evidence="4">
    <location>
        <begin position="322"/>
        <end position="340"/>
    </location>
</feature>
<feature type="transmembrane region" description="Helical" evidence="4">
    <location>
        <begin position="57"/>
        <end position="82"/>
    </location>
</feature>
<feature type="compositionally biased region" description="Acidic residues" evidence="3">
    <location>
        <begin position="33"/>
        <end position="47"/>
    </location>
</feature>
<name>A0ABR1IXT8_9AGAR</name>
<evidence type="ECO:0000259" key="5">
    <source>
        <dbReference type="PROSITE" id="PS50850"/>
    </source>
</evidence>
<dbReference type="Proteomes" id="UP001498398">
    <property type="component" value="Unassembled WGS sequence"/>
</dbReference>
<accession>A0ABR1IXT8</accession>
<organism evidence="6 7">
    <name type="scientific">Marasmiellus scandens</name>
    <dbReference type="NCBI Taxonomy" id="2682957"/>
    <lineage>
        <taxon>Eukaryota</taxon>
        <taxon>Fungi</taxon>
        <taxon>Dikarya</taxon>
        <taxon>Basidiomycota</taxon>
        <taxon>Agaricomycotina</taxon>
        <taxon>Agaricomycetes</taxon>
        <taxon>Agaricomycetidae</taxon>
        <taxon>Agaricales</taxon>
        <taxon>Marasmiineae</taxon>
        <taxon>Omphalotaceae</taxon>
        <taxon>Marasmiellus</taxon>
    </lineage>
</organism>
<comment type="subcellular location">
    <subcellularLocation>
        <location evidence="1">Membrane</location>
        <topology evidence="1">Multi-pass membrane protein</topology>
    </subcellularLocation>
</comment>
<protein>
    <recommendedName>
        <fullName evidence="5">Major facilitator superfamily (MFS) profile domain-containing protein</fullName>
    </recommendedName>
</protein>
<feature type="transmembrane region" description="Helical" evidence="4">
    <location>
        <begin position="291"/>
        <end position="310"/>
    </location>
</feature>
<feature type="domain" description="Major facilitator superfamily (MFS) profile" evidence="5">
    <location>
        <begin position="256"/>
        <end position="442"/>
    </location>
</feature>
<dbReference type="Gene3D" id="1.20.1250.20">
    <property type="entry name" value="MFS general substrate transporter like domains"/>
    <property type="match status" value="2"/>
</dbReference>
<feature type="compositionally biased region" description="Basic and acidic residues" evidence="3">
    <location>
        <begin position="16"/>
        <end position="32"/>
    </location>
</feature>
<keyword evidence="4" id="KW-1133">Transmembrane helix</keyword>
<dbReference type="SUPFAM" id="SSF103473">
    <property type="entry name" value="MFS general substrate transporter"/>
    <property type="match status" value="1"/>
</dbReference>
<evidence type="ECO:0000313" key="7">
    <source>
        <dbReference type="Proteomes" id="UP001498398"/>
    </source>
</evidence>
<keyword evidence="4" id="KW-0812">Transmembrane</keyword>
<feature type="region of interest" description="Disordered" evidence="3">
    <location>
        <begin position="16"/>
        <end position="47"/>
    </location>
</feature>
<feature type="transmembrane region" description="Helical" evidence="4">
    <location>
        <begin position="181"/>
        <end position="201"/>
    </location>
</feature>
<reference evidence="6 7" key="1">
    <citation type="submission" date="2024-01" db="EMBL/GenBank/DDBJ databases">
        <title>A draft genome for the cacao thread blight pathogen Marasmiellus scandens.</title>
        <authorList>
            <person name="Baruah I.K."/>
            <person name="Leung J."/>
            <person name="Bukari Y."/>
            <person name="Amoako-Attah I."/>
            <person name="Meinhardt L.W."/>
            <person name="Bailey B.A."/>
            <person name="Cohen S.P."/>
        </authorList>
    </citation>
    <scope>NUCLEOTIDE SEQUENCE [LARGE SCALE GENOMIC DNA]</scope>
    <source>
        <strain evidence="6 7">GH-19</strain>
    </source>
</reference>
<sequence>MSAGLPLTKALDHETIRAEEEDGVKREAKTETDAEAEGDGIPADDEFPDGGLRAWSVVLGTALTTFGTFGFVNSWGVFQAYYEENILQDQSASTIAWIGSVQYALVFFPGLLTGRLFDIGIFKIPYFIASVVLVAAVFLVAECKEYWQFLLCQGFAIGLACGTLFGPAMGIIGHWFKKRRGFALGMTAVGSSVGGTVIPIAARRLIVQVGFPWTMRILGFILIFVLAIPNITLQRRLPPKKVRGGLVNLAAFKSLPYTVYTSSAVVAFLGLYTVLTYIDISATRVGVSPDFSFYLVSITNAASMLGRIAAGILTDKFGAINFIAPFTLFAGVLTFAWPFAKSEGALIVVGILYGLCSGVYVSTFLLPVYEMGDVLDIGRRTGMVMTIGAIGALCGPPISGAINNATGGFEVVGYYAGSMIVLSVTLMLITRHLVLRRFIGKF</sequence>
<feature type="transmembrane region" description="Helical" evidence="4">
    <location>
        <begin position="381"/>
        <end position="402"/>
    </location>
</feature>
<feature type="transmembrane region" description="Helical" evidence="4">
    <location>
        <begin position="124"/>
        <end position="141"/>
    </location>
</feature>
<feature type="transmembrane region" description="Helical" evidence="4">
    <location>
        <begin position="346"/>
        <end position="369"/>
    </location>
</feature>
<dbReference type="EMBL" id="JBANRG010000052">
    <property type="protein sequence ID" value="KAK7444096.1"/>
    <property type="molecule type" value="Genomic_DNA"/>
</dbReference>
<dbReference type="InterPro" id="IPR011701">
    <property type="entry name" value="MFS"/>
</dbReference>
<feature type="transmembrane region" description="Helical" evidence="4">
    <location>
        <begin position="213"/>
        <end position="233"/>
    </location>
</feature>
<evidence type="ECO:0000256" key="4">
    <source>
        <dbReference type="SAM" id="Phobius"/>
    </source>
</evidence>
<keyword evidence="4" id="KW-0472">Membrane</keyword>
<dbReference type="InterPro" id="IPR020846">
    <property type="entry name" value="MFS_dom"/>
</dbReference>
<evidence type="ECO:0000256" key="2">
    <source>
        <dbReference type="ARBA" id="ARBA00006727"/>
    </source>
</evidence>
<dbReference type="InterPro" id="IPR050327">
    <property type="entry name" value="Proton-linked_MCT"/>
</dbReference>
<proteinExistence type="inferred from homology"/>
<evidence type="ECO:0000313" key="6">
    <source>
        <dbReference type="EMBL" id="KAK7444096.1"/>
    </source>
</evidence>
<feature type="transmembrane region" description="Helical" evidence="4">
    <location>
        <begin position="254"/>
        <end position="275"/>
    </location>
</feature>
<feature type="transmembrane region" description="Helical" evidence="4">
    <location>
        <begin position="414"/>
        <end position="434"/>
    </location>
</feature>
<gene>
    <name evidence="6" type="ORF">VKT23_015494</name>
</gene>